<dbReference type="Proteomes" id="UP000274762">
    <property type="component" value="Unassembled WGS sequence"/>
</dbReference>
<evidence type="ECO:0000256" key="3">
    <source>
        <dbReference type="ARBA" id="ARBA00022840"/>
    </source>
</evidence>
<dbReference type="PANTHER" id="PTHR42794">
    <property type="entry name" value="HEMIN IMPORT ATP-BINDING PROTEIN HMUV"/>
    <property type="match status" value="1"/>
</dbReference>
<dbReference type="FunFam" id="3.40.50.300:FF:000134">
    <property type="entry name" value="Iron-enterobactin ABC transporter ATP-binding protein"/>
    <property type="match status" value="1"/>
</dbReference>
<sequence>MRVQFDHVDVEIGGRLVVGGMNLTVEAGQFVGIVGPNGSGKSTTLRCLYRALKPSDGRIMVGERDIRAISMRENARQVAALTQDNTLHFDFTAREVVATGRLPHSGIVARDRAAEDEAIGEAMDKADAGDLRSRLFSSLSGGEKQRVLIARALAQEPQVLVLDEPTNHLDVQHQHGVLGAAKALGITVIAALHDLNLAAQYCDRVLVLVDGAVVCAGTPHEVFTETVINRWFSIGCHIVAHPRLGVPQIIFDGLNGPVSDGHKPVPNCTPHALHHEES</sequence>
<dbReference type="Gene3D" id="3.40.50.300">
    <property type="entry name" value="P-loop containing nucleotide triphosphate hydrolases"/>
    <property type="match status" value="1"/>
</dbReference>
<feature type="domain" description="ABC transporter" evidence="4">
    <location>
        <begin position="3"/>
        <end position="235"/>
    </location>
</feature>
<accession>A0A495K0L9</accession>
<dbReference type="CDD" id="cd03214">
    <property type="entry name" value="ABC_Iron-Siderophores_B12_Hemin"/>
    <property type="match status" value="1"/>
</dbReference>
<dbReference type="InterPro" id="IPR003593">
    <property type="entry name" value="AAA+_ATPase"/>
</dbReference>
<protein>
    <submittedName>
        <fullName evidence="5">Iron complex transport system ATP-binding protein</fullName>
    </submittedName>
</protein>
<evidence type="ECO:0000256" key="2">
    <source>
        <dbReference type="ARBA" id="ARBA00022741"/>
    </source>
</evidence>
<dbReference type="InterPro" id="IPR003439">
    <property type="entry name" value="ABC_transporter-like_ATP-bd"/>
</dbReference>
<keyword evidence="3 5" id="KW-0067">ATP-binding</keyword>
<dbReference type="RefSeq" id="WP_062801122.1">
    <property type="nucleotide sequence ID" value="NZ_CBCRXS010000012.1"/>
</dbReference>
<evidence type="ECO:0000259" key="4">
    <source>
        <dbReference type="PROSITE" id="PS50893"/>
    </source>
</evidence>
<proteinExistence type="predicted"/>
<organism evidence="5 6">
    <name type="scientific">Williamsia marianensis</name>
    <dbReference type="NCBI Taxonomy" id="85044"/>
    <lineage>
        <taxon>Bacteria</taxon>
        <taxon>Bacillati</taxon>
        <taxon>Actinomycetota</taxon>
        <taxon>Actinomycetes</taxon>
        <taxon>Mycobacteriales</taxon>
        <taxon>Nocardiaceae</taxon>
        <taxon>Williamsia</taxon>
    </lineage>
</organism>
<dbReference type="GO" id="GO:0016887">
    <property type="term" value="F:ATP hydrolysis activity"/>
    <property type="evidence" value="ECO:0007669"/>
    <property type="project" value="InterPro"/>
</dbReference>
<dbReference type="Pfam" id="PF00005">
    <property type="entry name" value="ABC_tran"/>
    <property type="match status" value="1"/>
</dbReference>
<dbReference type="PROSITE" id="PS50893">
    <property type="entry name" value="ABC_TRANSPORTER_2"/>
    <property type="match status" value="1"/>
</dbReference>
<dbReference type="InterPro" id="IPR017871">
    <property type="entry name" value="ABC_transporter-like_CS"/>
</dbReference>
<dbReference type="OrthoDB" id="3579586at2"/>
<dbReference type="SMART" id="SM00382">
    <property type="entry name" value="AAA"/>
    <property type="match status" value="1"/>
</dbReference>
<keyword evidence="1" id="KW-0813">Transport</keyword>
<dbReference type="PROSITE" id="PS00211">
    <property type="entry name" value="ABC_TRANSPORTER_1"/>
    <property type="match status" value="1"/>
</dbReference>
<dbReference type="EMBL" id="RBKV01000001">
    <property type="protein sequence ID" value="RKR94776.1"/>
    <property type="molecule type" value="Genomic_DNA"/>
</dbReference>
<dbReference type="PANTHER" id="PTHR42794:SF2">
    <property type="entry name" value="ABC TRANSPORTER ATP-BINDING PROTEIN"/>
    <property type="match status" value="1"/>
</dbReference>
<evidence type="ECO:0000256" key="1">
    <source>
        <dbReference type="ARBA" id="ARBA00022448"/>
    </source>
</evidence>
<gene>
    <name evidence="5" type="ORF">DFJ75_1578</name>
</gene>
<keyword evidence="2" id="KW-0547">Nucleotide-binding</keyword>
<evidence type="ECO:0000313" key="6">
    <source>
        <dbReference type="Proteomes" id="UP000274762"/>
    </source>
</evidence>
<dbReference type="SUPFAM" id="SSF52540">
    <property type="entry name" value="P-loop containing nucleoside triphosphate hydrolases"/>
    <property type="match status" value="1"/>
</dbReference>
<reference evidence="5 6" key="1">
    <citation type="submission" date="2018-10" db="EMBL/GenBank/DDBJ databases">
        <title>Sequencing the genomes of 1000 actinobacteria strains.</title>
        <authorList>
            <person name="Klenk H.-P."/>
        </authorList>
    </citation>
    <scope>NUCLEOTIDE SEQUENCE [LARGE SCALE GENOMIC DNA]</scope>
    <source>
        <strain evidence="5 6">DSM 44343</strain>
    </source>
</reference>
<evidence type="ECO:0000313" key="5">
    <source>
        <dbReference type="EMBL" id="RKR94776.1"/>
    </source>
</evidence>
<dbReference type="InterPro" id="IPR027417">
    <property type="entry name" value="P-loop_NTPase"/>
</dbReference>
<dbReference type="GO" id="GO:0005524">
    <property type="term" value="F:ATP binding"/>
    <property type="evidence" value="ECO:0007669"/>
    <property type="project" value="UniProtKB-KW"/>
</dbReference>
<name>A0A495K0L9_WILMA</name>
<comment type="caution">
    <text evidence="5">The sequence shown here is derived from an EMBL/GenBank/DDBJ whole genome shotgun (WGS) entry which is preliminary data.</text>
</comment>
<dbReference type="AlphaFoldDB" id="A0A495K0L9"/>